<dbReference type="EMBL" id="CP076544">
    <property type="protein sequence ID" value="QWS34280.1"/>
    <property type="molecule type" value="Genomic_DNA"/>
</dbReference>
<accession>A0ACD1E5T7</accession>
<organism evidence="1 2">
    <name type="scientific">Curtobacterium aetherium</name>
    <dbReference type="NCBI Taxonomy" id="2841594"/>
    <lineage>
        <taxon>Bacteria</taxon>
        <taxon>Bacillati</taxon>
        <taxon>Actinomycetota</taxon>
        <taxon>Actinomycetes</taxon>
        <taxon>Micrococcales</taxon>
        <taxon>Microbacteriaceae</taxon>
        <taxon>Curtobacterium</taxon>
    </lineage>
</organism>
<protein>
    <submittedName>
        <fullName evidence="1">Uncharacterized protein</fullName>
    </submittedName>
</protein>
<proteinExistence type="predicted"/>
<reference evidence="1" key="1">
    <citation type="submission" date="2021-06" db="EMBL/GenBank/DDBJ databases">
        <authorList>
            <person name="Ellington A.J."/>
            <person name="Bryan N.C."/>
            <person name="Christner B.C."/>
            <person name="Reisch C.R."/>
        </authorList>
    </citation>
    <scope>NUCLEOTIDE SEQUENCE</scope>
    <source>
        <strain evidence="1">L6-1</strain>
    </source>
</reference>
<gene>
    <name evidence="1" type="ORF">KM842_03630</name>
</gene>
<dbReference type="Proteomes" id="UP000681794">
    <property type="component" value="Chromosome"/>
</dbReference>
<name>A0ACD1E5T7_9MICO</name>
<evidence type="ECO:0000313" key="1">
    <source>
        <dbReference type="EMBL" id="QWS34280.1"/>
    </source>
</evidence>
<keyword evidence="2" id="KW-1185">Reference proteome</keyword>
<evidence type="ECO:0000313" key="2">
    <source>
        <dbReference type="Proteomes" id="UP000681794"/>
    </source>
</evidence>
<sequence>MSAAAPSTAHRLDDRVRNGRDGTRRGGPRRVPVLEVVVMCIVAVALTIGSLLHKLQCAVPGIDFVSATGKACFADTVSLFSSRGLGTHVFPYVQPLGENGLPPGSLEYPTLTGVWAWLSALPVDSLHGFLVVTALTFVPVVVVTVVGLALVAGRRAWFFAATPPLFLYALYNWDLLPVACTVVAVVVAVRWPAGRALVWRAVVVGALFGLGGAFKFYPLVFVAPFVLALLVDATAAWGDRLRRTAGAVAGSVGVVLVANVPFVLVEPESWFSIIRYQGIRDIDNATLSVWYYAFQPWSSADSPTFQHTLNLLATGATAIALLAVLVTGLVLGIRRGRMPWIETSAAVLCAYLVANKVDSLQYALWLAPFFVLVRIRTGWIVAYLAANTLLFAGWFRHIHLQASGTTVRTYADEALSIGVWAQIILLPILVVVFLRARAVDDDQAVDAHQAVDPDRTTDQGLADEAHSADGQHPAPVAHRTVAGPSTASPTDV</sequence>